<reference evidence="2 3" key="1">
    <citation type="submission" date="2014-10" db="EMBL/GenBank/DDBJ databases">
        <title>Pedobacter Kyungheensis.</title>
        <authorList>
            <person name="Anderson B.M."/>
            <person name="Newman J.D."/>
        </authorList>
    </citation>
    <scope>NUCLEOTIDE SEQUENCE [LARGE SCALE GENOMIC DNA]</scope>
    <source>
        <strain evidence="2 3">KACC 16221</strain>
    </source>
</reference>
<gene>
    <name evidence="2" type="ORF">OC25_18800</name>
</gene>
<protein>
    <submittedName>
        <fullName evidence="2">Uncharacterized protein</fullName>
    </submittedName>
</protein>
<dbReference type="EMBL" id="JSYN01000024">
    <property type="protein sequence ID" value="KIA91995.1"/>
    <property type="molecule type" value="Genomic_DNA"/>
</dbReference>
<evidence type="ECO:0000313" key="2">
    <source>
        <dbReference type="EMBL" id="KIA91995.1"/>
    </source>
</evidence>
<dbReference type="OrthoDB" id="773300at2"/>
<dbReference type="Proteomes" id="UP000031246">
    <property type="component" value="Unassembled WGS sequence"/>
</dbReference>
<name>A0A0C1DDH1_9SPHI</name>
<keyword evidence="3" id="KW-1185">Reference proteome</keyword>
<comment type="caution">
    <text evidence="2">The sequence shown here is derived from an EMBL/GenBank/DDBJ whole genome shotgun (WGS) entry which is preliminary data.</text>
</comment>
<dbReference type="RefSeq" id="WP_039479281.1">
    <property type="nucleotide sequence ID" value="NZ_JSYN01000024.1"/>
</dbReference>
<organism evidence="2 3">
    <name type="scientific">Pedobacter kyungheensis</name>
    <dbReference type="NCBI Taxonomy" id="1069985"/>
    <lineage>
        <taxon>Bacteria</taxon>
        <taxon>Pseudomonadati</taxon>
        <taxon>Bacteroidota</taxon>
        <taxon>Sphingobacteriia</taxon>
        <taxon>Sphingobacteriales</taxon>
        <taxon>Sphingobacteriaceae</taxon>
        <taxon>Pedobacter</taxon>
    </lineage>
</organism>
<evidence type="ECO:0000256" key="1">
    <source>
        <dbReference type="SAM" id="MobiDB-lite"/>
    </source>
</evidence>
<proteinExistence type="predicted"/>
<evidence type="ECO:0000313" key="3">
    <source>
        <dbReference type="Proteomes" id="UP000031246"/>
    </source>
</evidence>
<dbReference type="AlphaFoldDB" id="A0A0C1DDH1"/>
<feature type="compositionally biased region" description="Basic and acidic residues" evidence="1">
    <location>
        <begin position="8"/>
        <end position="25"/>
    </location>
</feature>
<accession>A0A0C1DDH1</accession>
<sequence length="61" mass="6503">MKTTTQENAKKSKEKVKGTAKEKASFDQNGAGSSDKFGQAGSTHNESGESGLGTKNKNRER</sequence>
<feature type="region of interest" description="Disordered" evidence="1">
    <location>
        <begin position="1"/>
        <end position="61"/>
    </location>
</feature>